<evidence type="ECO:0000313" key="5">
    <source>
        <dbReference type="Proteomes" id="UP000222056"/>
    </source>
</evidence>
<keyword evidence="5" id="KW-1185">Reference proteome</keyword>
<sequence length="528" mass="56654">MATVTAKRPRRGRRIAALSGSPLLIGAVTVLVTVTAVYIAYTANEGLPFVPTYELRAEIPSGSKLTTGNDVRIGGFRVGLVSDIEPKVVERGGRRRAVALITMKLDKSVEPLPRDTRVLVRQRSALGLKYVELTPGRSREKLAAGSTIPLSQAREPAEIEDLFATFDDRTRPAIQDSLDAFGDAFAGRGSSLNQTIALLPPLLRRLEPVARNLSDPATGLPRFIASLRAFTGELAPVATEFARSFRDMATTFDAIAADPRALQQTIERSPPTLDASITSFRAQRPLYVDLNDLAGRLRPALREARFSLPAVDSALLAGTDVLPRTVDLSRRTRSALAAATFLFTEPDTLPALRDVRAALTVTRPAAEFIAPYQTVCNYAIYFLHPLGEHQSGLSIDGAGTNQAQLLKLPNLLQPNNYGTSESSRPVDVPPGMKARGARDAIGQPLHRFIAPAYSPAIDAQGNADCQRGQEGYPNGPLTPPGSRYGPGVLPDGTPTGGNAAVTINDYPILSGGTFVTRRLGITNLRDIP</sequence>
<keyword evidence="2" id="KW-0472">Membrane</keyword>
<evidence type="ECO:0000313" key="4">
    <source>
        <dbReference type="EMBL" id="SEH10485.1"/>
    </source>
</evidence>
<dbReference type="InterPro" id="IPR003399">
    <property type="entry name" value="Mce/MlaD"/>
</dbReference>
<dbReference type="Proteomes" id="UP000222056">
    <property type="component" value="Unassembled WGS sequence"/>
</dbReference>
<gene>
    <name evidence="4" type="ORF">SAMN02745716_0343</name>
</gene>
<evidence type="ECO:0000256" key="2">
    <source>
        <dbReference type="SAM" id="Phobius"/>
    </source>
</evidence>
<name>A0A1H6FKY0_THEAL</name>
<dbReference type="STRING" id="29539.SAMN02745716_0343"/>
<feature type="domain" description="Mce/MlaD" evidence="3">
    <location>
        <begin position="51"/>
        <end position="136"/>
    </location>
</feature>
<feature type="region of interest" description="Disordered" evidence="1">
    <location>
        <begin position="416"/>
        <end position="436"/>
    </location>
</feature>
<dbReference type="PANTHER" id="PTHR33371">
    <property type="entry name" value="INTERMEMBRANE PHOSPHOLIPID TRANSPORT SYSTEM BINDING PROTEIN MLAD-RELATED"/>
    <property type="match status" value="1"/>
</dbReference>
<accession>A0A1H6FKY0</accession>
<dbReference type="Pfam" id="PF02470">
    <property type="entry name" value="MlaD"/>
    <property type="match status" value="1"/>
</dbReference>
<keyword evidence="2" id="KW-0812">Transmembrane</keyword>
<feature type="transmembrane region" description="Helical" evidence="2">
    <location>
        <begin position="21"/>
        <end position="41"/>
    </location>
</feature>
<proteinExistence type="predicted"/>
<dbReference type="PANTHER" id="PTHR33371:SF4">
    <property type="entry name" value="INTERMEMBRANE PHOSPHOLIPID TRANSPORT SYSTEM BINDING PROTEIN MLAD"/>
    <property type="match status" value="1"/>
</dbReference>
<reference evidence="5" key="1">
    <citation type="submission" date="2016-10" db="EMBL/GenBank/DDBJ databases">
        <authorList>
            <person name="Varghese N."/>
            <person name="Submissions S."/>
        </authorList>
    </citation>
    <scope>NUCLEOTIDE SEQUENCE [LARGE SCALE GENOMIC DNA]</scope>
    <source>
        <strain evidence="5">ATCC 35263</strain>
    </source>
</reference>
<dbReference type="RefSeq" id="WP_093115655.1">
    <property type="nucleotide sequence ID" value="NZ_FNWJ01000001.1"/>
</dbReference>
<feature type="region of interest" description="Disordered" evidence="1">
    <location>
        <begin position="460"/>
        <end position="484"/>
    </location>
</feature>
<protein>
    <submittedName>
        <fullName evidence="4">Virulence factor Mce family protein</fullName>
    </submittedName>
</protein>
<dbReference type="AlphaFoldDB" id="A0A1H6FKY0"/>
<dbReference type="OrthoDB" id="5241393at2"/>
<dbReference type="InterPro" id="IPR052336">
    <property type="entry name" value="MlaD_Phospholipid_Transporter"/>
</dbReference>
<evidence type="ECO:0000256" key="1">
    <source>
        <dbReference type="SAM" id="MobiDB-lite"/>
    </source>
</evidence>
<dbReference type="EMBL" id="FNWJ01000001">
    <property type="protein sequence ID" value="SEH10485.1"/>
    <property type="molecule type" value="Genomic_DNA"/>
</dbReference>
<organism evidence="4 5">
    <name type="scientific">Thermoleophilum album</name>
    <dbReference type="NCBI Taxonomy" id="29539"/>
    <lineage>
        <taxon>Bacteria</taxon>
        <taxon>Bacillati</taxon>
        <taxon>Actinomycetota</taxon>
        <taxon>Thermoleophilia</taxon>
        <taxon>Thermoleophilales</taxon>
        <taxon>Thermoleophilaceae</taxon>
        <taxon>Thermoleophilum</taxon>
    </lineage>
</organism>
<evidence type="ECO:0000259" key="3">
    <source>
        <dbReference type="Pfam" id="PF02470"/>
    </source>
</evidence>
<keyword evidence="2" id="KW-1133">Transmembrane helix</keyword>